<keyword evidence="1" id="KW-0732">Signal</keyword>
<evidence type="ECO:0008006" key="4">
    <source>
        <dbReference type="Google" id="ProtNLM"/>
    </source>
</evidence>
<gene>
    <name evidence="2" type="ORF">C7B82_18365</name>
</gene>
<feature type="signal peptide" evidence="1">
    <location>
        <begin position="1"/>
        <end position="24"/>
    </location>
</feature>
<proteinExistence type="predicted"/>
<sequence>MAAAIGLLPIIAVSLLPQVASAQAALRAATVSPWTIADRYDNDDRRDHDDHRDGWRNRNIDYQRANDRRDNDRWNNNRRDQQRRVWIPGHWESGFLGIGRKWVEGHYENR</sequence>
<evidence type="ECO:0000256" key="1">
    <source>
        <dbReference type="SAM" id="SignalP"/>
    </source>
</evidence>
<protein>
    <recommendedName>
        <fullName evidence="4">RSAM-associated Gly-rich repeat protein</fullName>
    </recommendedName>
</protein>
<dbReference type="Proteomes" id="UP000239576">
    <property type="component" value="Unassembled WGS sequence"/>
</dbReference>
<feature type="chain" id="PRO_5015634980" description="RSAM-associated Gly-rich repeat protein" evidence="1">
    <location>
        <begin position="25"/>
        <end position="110"/>
    </location>
</feature>
<comment type="caution">
    <text evidence="2">The sequence shown here is derived from an EMBL/GenBank/DDBJ whole genome shotgun (WGS) entry which is preliminary data.</text>
</comment>
<keyword evidence="3" id="KW-1185">Reference proteome</keyword>
<reference evidence="3" key="1">
    <citation type="submission" date="2018-02" db="EMBL/GenBank/DDBJ databases">
        <authorList>
            <person name="Moore K."/>
            <person name="Momper L."/>
        </authorList>
    </citation>
    <scope>NUCLEOTIDE SEQUENCE [LARGE SCALE GENOMIC DNA]</scope>
    <source>
        <strain evidence="3">ULC18</strain>
    </source>
</reference>
<evidence type="ECO:0000313" key="2">
    <source>
        <dbReference type="EMBL" id="PSB26819.1"/>
    </source>
</evidence>
<name>A0A2T1E250_9CYAN</name>
<evidence type="ECO:0000313" key="3">
    <source>
        <dbReference type="Proteomes" id="UP000239576"/>
    </source>
</evidence>
<dbReference type="AlphaFoldDB" id="A0A2T1E250"/>
<reference evidence="2 3" key="2">
    <citation type="submission" date="2018-03" db="EMBL/GenBank/DDBJ databases">
        <title>The ancient ancestry and fast evolution of plastids.</title>
        <authorList>
            <person name="Moore K.R."/>
            <person name="Magnabosco C."/>
            <person name="Momper L."/>
            <person name="Gold D.A."/>
            <person name="Bosak T."/>
            <person name="Fournier G.P."/>
        </authorList>
    </citation>
    <scope>NUCLEOTIDE SEQUENCE [LARGE SCALE GENOMIC DNA]</scope>
    <source>
        <strain evidence="2 3">ULC18</strain>
    </source>
</reference>
<accession>A0A2T1E250</accession>
<dbReference type="EMBL" id="PVWK01000099">
    <property type="protein sequence ID" value="PSB26819.1"/>
    <property type="molecule type" value="Genomic_DNA"/>
</dbReference>
<organism evidence="2 3">
    <name type="scientific">Stenomitos frigidus ULC18</name>
    <dbReference type="NCBI Taxonomy" id="2107698"/>
    <lineage>
        <taxon>Bacteria</taxon>
        <taxon>Bacillati</taxon>
        <taxon>Cyanobacteriota</taxon>
        <taxon>Cyanophyceae</taxon>
        <taxon>Leptolyngbyales</taxon>
        <taxon>Leptolyngbyaceae</taxon>
        <taxon>Stenomitos</taxon>
    </lineage>
</organism>